<keyword evidence="1" id="KW-0472">Membrane</keyword>
<dbReference type="RefSeq" id="WP_289410372.1">
    <property type="nucleotide sequence ID" value="NZ_JAUCDY010000005.1"/>
</dbReference>
<accession>A0ABT7SNE0</accession>
<organism evidence="2 3">
    <name type="scientific">Thiopseudomonas acetoxidans</name>
    <dbReference type="NCBI Taxonomy" id="3041622"/>
    <lineage>
        <taxon>Bacteria</taxon>
        <taxon>Pseudomonadati</taxon>
        <taxon>Pseudomonadota</taxon>
        <taxon>Gammaproteobacteria</taxon>
        <taxon>Pseudomonadales</taxon>
        <taxon>Pseudomonadaceae</taxon>
        <taxon>Thiopseudomonas</taxon>
    </lineage>
</organism>
<dbReference type="Proteomes" id="UP001241056">
    <property type="component" value="Unassembled WGS sequence"/>
</dbReference>
<keyword evidence="1" id="KW-0812">Transmembrane</keyword>
<comment type="caution">
    <text evidence="2">The sequence shown here is derived from an EMBL/GenBank/DDBJ whole genome shotgun (WGS) entry which is preliminary data.</text>
</comment>
<feature type="transmembrane region" description="Helical" evidence="1">
    <location>
        <begin position="56"/>
        <end position="77"/>
    </location>
</feature>
<evidence type="ECO:0000313" key="2">
    <source>
        <dbReference type="EMBL" id="MDM7857710.1"/>
    </source>
</evidence>
<keyword evidence="3" id="KW-1185">Reference proteome</keyword>
<reference evidence="2 3" key="1">
    <citation type="submission" date="2023-06" db="EMBL/GenBank/DDBJ databases">
        <title>Thiopseudomonas sp. CY1220 draft genome sequence.</title>
        <authorList>
            <person name="Zhao G."/>
            <person name="An M."/>
        </authorList>
    </citation>
    <scope>NUCLEOTIDE SEQUENCE [LARGE SCALE GENOMIC DNA]</scope>
    <source>
        <strain evidence="2 3">CY1220</strain>
    </source>
</reference>
<evidence type="ECO:0000313" key="3">
    <source>
        <dbReference type="Proteomes" id="UP001241056"/>
    </source>
</evidence>
<protein>
    <submittedName>
        <fullName evidence="2">Uncharacterized protein</fullName>
    </submittedName>
</protein>
<feature type="transmembrane region" description="Helical" evidence="1">
    <location>
        <begin position="12"/>
        <end position="36"/>
    </location>
</feature>
<gene>
    <name evidence="2" type="ORF">QEZ41_05390</name>
</gene>
<sequence>MKKFVSIDRLEVCCFVAYLTLCFYFYISDGFCFILRTRDFFSWVYSVVGFEWSGIGSYYFSLSVVFGVVFNGISRLFKIFKLGWPIYKEHNSSSLIDSFFMFVFYSLIVFFAVGFAGQKYSIEDKRLTLILGVFISGYVFGLIVNVWDEFLSAVYVVILRGRR</sequence>
<proteinExistence type="predicted"/>
<dbReference type="EMBL" id="JAUCDY010000005">
    <property type="protein sequence ID" value="MDM7857710.1"/>
    <property type="molecule type" value="Genomic_DNA"/>
</dbReference>
<feature type="transmembrane region" description="Helical" evidence="1">
    <location>
        <begin position="98"/>
        <end position="117"/>
    </location>
</feature>
<keyword evidence="1" id="KW-1133">Transmembrane helix</keyword>
<name>A0ABT7SNE0_9GAMM</name>
<feature type="transmembrane region" description="Helical" evidence="1">
    <location>
        <begin position="129"/>
        <end position="158"/>
    </location>
</feature>
<evidence type="ECO:0000256" key="1">
    <source>
        <dbReference type="SAM" id="Phobius"/>
    </source>
</evidence>